<reference evidence="6 7" key="1">
    <citation type="journal article" date="2013" name="Genome Announc.">
        <title>Complete Genome Sequence of the Carbazole Degrader Pseudomonas resinovorans Strain CA10 (NBRC 106553).</title>
        <authorList>
            <person name="Shintani M."/>
            <person name="Hosoyama A."/>
            <person name="Ohji S."/>
            <person name="Tsuchikane K."/>
            <person name="Takarada H."/>
            <person name="Yamazoe A."/>
            <person name="Fujita N."/>
            <person name="Nojiri H."/>
        </authorList>
    </citation>
    <scope>NUCLEOTIDE SEQUENCE [LARGE SCALE GENOMIC DNA]</scope>
    <source>
        <strain evidence="6 7">NBRC 106553</strain>
    </source>
</reference>
<evidence type="ECO:0000256" key="5">
    <source>
        <dbReference type="SAM" id="Phobius"/>
    </source>
</evidence>
<dbReference type="STRING" id="1245471.PCA10_41240"/>
<dbReference type="eggNOG" id="COG2321">
    <property type="taxonomic scope" value="Bacteria"/>
</dbReference>
<name>S6AYK5_METRE</name>
<dbReference type="PANTHER" id="PTHR30168">
    <property type="entry name" value="PUTATIVE MEMBRANE PROTEIN YPFJ"/>
    <property type="match status" value="1"/>
</dbReference>
<sequence length="299" mass="32470">MSEASVPPPSGKGLLLRLLRSLAWLLMIVAIILVALYLAFGPAHLIDRLKPPPPAFPATVVETPQAPATSPVPAASPAPALMQAPADSQELVALLMDSVEDIWGEFLARGDYVFKKPKLVTYRGQAQYPCKDAGATSGLFYCPRDMSLHLDLDYLDGLQKGAPEVGDFSRSYAVTHEVAHHMLNLVGINTWIKDFEDAGSESGGPERLQLAQELLADCLAGSWASYAQRKYGWVKPADVEAMLNAVITYGEEQAKVPGKAAMRDPLTHGSLEQRKEWLHTGFESGDPQRCMQLFTGAAQ</sequence>
<evidence type="ECO:0000256" key="1">
    <source>
        <dbReference type="ARBA" id="ARBA00004167"/>
    </source>
</evidence>
<evidence type="ECO:0000313" key="6">
    <source>
        <dbReference type="EMBL" id="BAN49856.1"/>
    </source>
</evidence>
<evidence type="ECO:0000256" key="4">
    <source>
        <dbReference type="ARBA" id="ARBA00023136"/>
    </source>
</evidence>
<dbReference type="GO" id="GO:0016020">
    <property type="term" value="C:membrane"/>
    <property type="evidence" value="ECO:0007669"/>
    <property type="project" value="UniProtKB-SubCell"/>
</dbReference>
<dbReference type="InterPro" id="IPR007343">
    <property type="entry name" value="Uncharacterised_pept_Zn_put"/>
</dbReference>
<dbReference type="PATRIC" id="fig|1245471.3.peg.4169"/>
<keyword evidence="2 5" id="KW-0812">Transmembrane</keyword>
<dbReference type="OrthoDB" id="6861001at2"/>
<proteinExistence type="predicted"/>
<dbReference type="HOGENOM" id="CLU_930236_0_0_6"/>
<comment type="subcellular location">
    <subcellularLocation>
        <location evidence="1">Membrane</location>
        <topology evidence="1">Single-pass membrane protein</topology>
    </subcellularLocation>
</comment>
<evidence type="ECO:0000256" key="2">
    <source>
        <dbReference type="ARBA" id="ARBA00022692"/>
    </source>
</evidence>
<keyword evidence="3 5" id="KW-1133">Transmembrane helix</keyword>
<dbReference type="AlphaFoldDB" id="S6AYK5"/>
<dbReference type="RefSeq" id="WP_016493990.1">
    <property type="nucleotide sequence ID" value="NC_021499.1"/>
</dbReference>
<gene>
    <name evidence="6" type="ORF">PCA10_41240</name>
</gene>
<keyword evidence="7" id="KW-1185">Reference proteome</keyword>
<evidence type="ECO:0000256" key="3">
    <source>
        <dbReference type="ARBA" id="ARBA00022989"/>
    </source>
</evidence>
<feature type="transmembrane region" description="Helical" evidence="5">
    <location>
        <begin position="22"/>
        <end position="40"/>
    </location>
</feature>
<keyword evidence="4 5" id="KW-0472">Membrane</keyword>
<dbReference type="EMBL" id="AP013068">
    <property type="protein sequence ID" value="BAN49856.1"/>
    <property type="molecule type" value="Genomic_DNA"/>
</dbReference>
<evidence type="ECO:0000313" key="7">
    <source>
        <dbReference type="Proteomes" id="UP000015503"/>
    </source>
</evidence>
<protein>
    <recommendedName>
        <fullName evidence="8">Metalloprotease</fullName>
    </recommendedName>
</protein>
<dbReference type="KEGG" id="pre:PCA10_41240"/>
<dbReference type="PANTHER" id="PTHR30168:SF0">
    <property type="entry name" value="INNER MEMBRANE PROTEIN"/>
    <property type="match status" value="1"/>
</dbReference>
<dbReference type="Proteomes" id="UP000015503">
    <property type="component" value="Chromosome"/>
</dbReference>
<accession>S6AYK5</accession>
<dbReference type="Pfam" id="PF04228">
    <property type="entry name" value="Zn_peptidase"/>
    <property type="match status" value="1"/>
</dbReference>
<evidence type="ECO:0008006" key="8">
    <source>
        <dbReference type="Google" id="ProtNLM"/>
    </source>
</evidence>
<organism evidence="6 7">
    <name type="scientific">Metapseudomonas resinovorans NBRC 106553</name>
    <dbReference type="NCBI Taxonomy" id="1245471"/>
    <lineage>
        <taxon>Bacteria</taxon>
        <taxon>Pseudomonadati</taxon>
        <taxon>Pseudomonadota</taxon>
        <taxon>Gammaproteobacteria</taxon>
        <taxon>Pseudomonadales</taxon>
        <taxon>Pseudomonadaceae</taxon>
        <taxon>Metapseudomonas</taxon>
    </lineage>
</organism>